<dbReference type="AlphaFoldDB" id="A0AAD5WF45"/>
<dbReference type="GO" id="GO:0005576">
    <property type="term" value="C:extracellular region"/>
    <property type="evidence" value="ECO:0007669"/>
    <property type="project" value="UniProtKB-SubCell"/>
</dbReference>
<evidence type="ECO:0000313" key="13">
    <source>
        <dbReference type="EMBL" id="KAJ1367837.1"/>
    </source>
</evidence>
<keyword evidence="13" id="KW-0418">Kinase</keyword>
<dbReference type="Proteomes" id="UP001196413">
    <property type="component" value="Unassembled WGS sequence"/>
</dbReference>
<dbReference type="InterPro" id="IPR034164">
    <property type="entry name" value="Pepsin-like_dom"/>
</dbReference>
<evidence type="ECO:0000256" key="7">
    <source>
        <dbReference type="ARBA" id="ARBA00022801"/>
    </source>
</evidence>
<dbReference type="InterPro" id="IPR033121">
    <property type="entry name" value="PEPTIDASE_A1"/>
</dbReference>
<evidence type="ECO:0000256" key="5">
    <source>
        <dbReference type="ARBA" id="ARBA00022729"/>
    </source>
</evidence>
<keyword evidence="10" id="KW-0325">Glycoprotein</keyword>
<dbReference type="PROSITE" id="PS51767">
    <property type="entry name" value="PEPTIDASE_A1"/>
    <property type="match status" value="1"/>
</dbReference>
<evidence type="ECO:0000256" key="11">
    <source>
        <dbReference type="PIRSR" id="PIRSR601461-2"/>
    </source>
</evidence>
<protein>
    <submittedName>
        <fullName evidence="13">Inositol hexakisphosphate and diphosphoinositol-pentakisphosphate kinase</fullName>
    </submittedName>
</protein>
<keyword evidence="9 11" id="KW-1015">Disulfide bond</keyword>
<gene>
    <name evidence="13" type="primary">ASP-1_11</name>
    <name evidence="13" type="ORF">KIN20_028837</name>
</gene>
<feature type="disulfide bond" evidence="11">
    <location>
        <begin position="267"/>
        <end position="303"/>
    </location>
</feature>
<keyword evidence="13" id="KW-0808">Transferase</keyword>
<evidence type="ECO:0000256" key="6">
    <source>
        <dbReference type="ARBA" id="ARBA00022750"/>
    </source>
</evidence>
<name>A0AAD5WF45_PARTN</name>
<keyword evidence="3" id="KW-0964">Secreted</keyword>
<keyword evidence="7" id="KW-0378">Hydrolase</keyword>
<keyword evidence="8" id="KW-0865">Zymogen</keyword>
<evidence type="ECO:0000256" key="8">
    <source>
        <dbReference type="ARBA" id="ARBA00023145"/>
    </source>
</evidence>
<dbReference type="FunFam" id="2.40.70.10:FF:000058">
    <property type="entry name" value="ASpartyl Protease"/>
    <property type="match status" value="1"/>
</dbReference>
<dbReference type="GO" id="GO:0016301">
    <property type="term" value="F:kinase activity"/>
    <property type="evidence" value="ECO:0007669"/>
    <property type="project" value="UniProtKB-KW"/>
</dbReference>
<dbReference type="GO" id="GO:0006508">
    <property type="term" value="P:proteolysis"/>
    <property type="evidence" value="ECO:0007669"/>
    <property type="project" value="UniProtKB-KW"/>
</dbReference>
<evidence type="ECO:0000256" key="10">
    <source>
        <dbReference type="ARBA" id="ARBA00023180"/>
    </source>
</evidence>
<comment type="subcellular location">
    <subcellularLocation>
        <location evidence="1">Secreted</location>
    </subcellularLocation>
</comment>
<evidence type="ECO:0000256" key="1">
    <source>
        <dbReference type="ARBA" id="ARBA00004613"/>
    </source>
</evidence>
<accession>A0AAD5WF45</accession>
<evidence type="ECO:0000313" key="14">
    <source>
        <dbReference type="Proteomes" id="UP001196413"/>
    </source>
</evidence>
<keyword evidence="5" id="KW-0732">Signal</keyword>
<evidence type="ECO:0000259" key="12">
    <source>
        <dbReference type="PROSITE" id="PS51767"/>
    </source>
</evidence>
<dbReference type="GO" id="GO:0004190">
    <property type="term" value="F:aspartic-type endopeptidase activity"/>
    <property type="evidence" value="ECO:0007669"/>
    <property type="project" value="UniProtKB-KW"/>
</dbReference>
<keyword evidence="6" id="KW-0064">Aspartyl protease</keyword>
<keyword evidence="4" id="KW-0645">Protease</keyword>
<keyword evidence="14" id="KW-1185">Reference proteome</keyword>
<dbReference type="EMBL" id="JAHQIW010006014">
    <property type="protein sequence ID" value="KAJ1367837.1"/>
    <property type="molecule type" value="Genomic_DNA"/>
</dbReference>
<dbReference type="InterPro" id="IPR001461">
    <property type="entry name" value="Aspartic_peptidase_A1"/>
</dbReference>
<organism evidence="13 14">
    <name type="scientific">Parelaphostrongylus tenuis</name>
    <name type="common">Meningeal worm</name>
    <dbReference type="NCBI Taxonomy" id="148309"/>
    <lineage>
        <taxon>Eukaryota</taxon>
        <taxon>Metazoa</taxon>
        <taxon>Ecdysozoa</taxon>
        <taxon>Nematoda</taxon>
        <taxon>Chromadorea</taxon>
        <taxon>Rhabditida</taxon>
        <taxon>Rhabditina</taxon>
        <taxon>Rhabditomorpha</taxon>
        <taxon>Strongyloidea</taxon>
        <taxon>Metastrongylidae</taxon>
        <taxon>Parelaphostrongylus</taxon>
    </lineage>
</organism>
<comment type="caution">
    <text evidence="13">The sequence shown here is derived from an EMBL/GenBank/DDBJ whole genome shotgun (WGS) entry which is preliminary data.</text>
</comment>
<evidence type="ECO:0000256" key="9">
    <source>
        <dbReference type="ARBA" id="ARBA00023157"/>
    </source>
</evidence>
<evidence type="ECO:0000256" key="4">
    <source>
        <dbReference type="ARBA" id="ARBA00022670"/>
    </source>
</evidence>
<dbReference type="SUPFAM" id="SSF50630">
    <property type="entry name" value="Acid proteases"/>
    <property type="match status" value="1"/>
</dbReference>
<dbReference type="PANTHER" id="PTHR47966:SF8">
    <property type="entry name" value="ASPARTIC PROTEASE 1-RELATED"/>
    <property type="match status" value="1"/>
</dbReference>
<dbReference type="InterPro" id="IPR021109">
    <property type="entry name" value="Peptidase_aspartic_dom_sf"/>
</dbReference>
<dbReference type="CDD" id="cd05471">
    <property type="entry name" value="pepsin_like"/>
    <property type="match status" value="1"/>
</dbReference>
<dbReference type="PRINTS" id="PR00792">
    <property type="entry name" value="PEPSIN"/>
</dbReference>
<proteinExistence type="inferred from homology"/>
<evidence type="ECO:0000256" key="3">
    <source>
        <dbReference type="ARBA" id="ARBA00022525"/>
    </source>
</evidence>
<comment type="similarity">
    <text evidence="2">Belongs to the peptidase A1 family.</text>
</comment>
<sequence length="350" mass="38529">MKFIVLAASLAIVYSKTYKMELRSTGSLRTRVMTNEKNQNYPAMGNVANGQLLEKRLVPFRDYYDLYVGNVTIGTPGQNMSLLTDTGSANLWVFDTTCRVQELIVNIICTGATIENQDFIRVTEADDAFLFMPIDGILGLGRSGITVGKVTSPLQNILGNLDASLFTIWMDDKLSKKDGKTGLITFGAVDTINCHPAINYVPLSSKSHWQFAMEGFSIGSFSQKKREQVVSDSGTSWIGAPSEIIEAIVNQTNAVYSSLNKFYTVNCSTTTNQPDLIFTINGIKYDVSPKEYILDIGVGDGKCVLAFFEILTGSMTTDWILGAPWIGTYCNVFDIGQKRIGFAKSKHSEI</sequence>
<dbReference type="Pfam" id="PF00026">
    <property type="entry name" value="Asp"/>
    <property type="match status" value="2"/>
</dbReference>
<evidence type="ECO:0000256" key="2">
    <source>
        <dbReference type="ARBA" id="ARBA00007447"/>
    </source>
</evidence>
<feature type="domain" description="Peptidase A1" evidence="12">
    <location>
        <begin position="6"/>
        <end position="343"/>
    </location>
</feature>
<dbReference type="GO" id="GO:0005764">
    <property type="term" value="C:lysosome"/>
    <property type="evidence" value="ECO:0007669"/>
    <property type="project" value="TreeGrafter"/>
</dbReference>
<dbReference type="PANTHER" id="PTHR47966">
    <property type="entry name" value="BETA-SITE APP-CLEAVING ENZYME, ISOFORM A-RELATED"/>
    <property type="match status" value="1"/>
</dbReference>
<dbReference type="Gene3D" id="2.40.70.10">
    <property type="entry name" value="Acid Proteases"/>
    <property type="match status" value="2"/>
</dbReference>
<reference evidence="13" key="1">
    <citation type="submission" date="2021-06" db="EMBL/GenBank/DDBJ databases">
        <title>Parelaphostrongylus tenuis whole genome reference sequence.</title>
        <authorList>
            <person name="Garwood T.J."/>
            <person name="Larsen P.A."/>
            <person name="Fountain-Jones N.M."/>
            <person name="Garbe J.R."/>
            <person name="Macchietto M.G."/>
            <person name="Kania S.A."/>
            <person name="Gerhold R.W."/>
            <person name="Richards J.E."/>
            <person name="Wolf T.M."/>
        </authorList>
    </citation>
    <scope>NUCLEOTIDE SEQUENCE</scope>
    <source>
        <strain evidence="13">MNPRO001-30</strain>
        <tissue evidence="13">Meninges</tissue>
    </source>
</reference>